<dbReference type="PRINTS" id="PR00983">
    <property type="entry name" value="TRNASYNTHCYS"/>
</dbReference>
<comment type="subcellular location">
    <subcellularLocation>
        <location evidence="1 12">Cytoplasm</location>
    </subcellularLocation>
</comment>
<keyword evidence="7 12" id="KW-0547">Nucleotide-binding</keyword>
<dbReference type="PANTHER" id="PTHR10890:SF3">
    <property type="entry name" value="CYSTEINE--TRNA LIGASE, CYTOPLASMIC"/>
    <property type="match status" value="1"/>
</dbReference>
<evidence type="ECO:0000256" key="11">
    <source>
        <dbReference type="ARBA" id="ARBA00023146"/>
    </source>
</evidence>
<dbReference type="InterPro" id="IPR024909">
    <property type="entry name" value="Cys-tRNA/MSH_ligase"/>
</dbReference>
<dbReference type="InterPro" id="IPR056411">
    <property type="entry name" value="CysS_C"/>
</dbReference>
<dbReference type="RefSeq" id="WP_147168751.1">
    <property type="nucleotide sequence ID" value="NZ_VOOR01000043.1"/>
</dbReference>
<comment type="cofactor">
    <cofactor evidence="12">
        <name>Zn(2+)</name>
        <dbReference type="ChEBI" id="CHEBI:29105"/>
    </cofactor>
    <text evidence="12">Binds 1 zinc ion per subunit.</text>
</comment>
<keyword evidence="5 12" id="KW-0436">Ligase</keyword>
<evidence type="ECO:0000313" key="14">
    <source>
        <dbReference type="EMBL" id="TXB61855.1"/>
    </source>
</evidence>
<reference evidence="14 15" key="1">
    <citation type="submission" date="2019-08" db="EMBL/GenBank/DDBJ databases">
        <title>Genome of Phaeodactylibacter luteus.</title>
        <authorList>
            <person name="Bowman J.P."/>
        </authorList>
    </citation>
    <scope>NUCLEOTIDE SEQUENCE [LARGE SCALE GENOMIC DNA]</scope>
    <source>
        <strain evidence="14 15">KCTC 42180</strain>
    </source>
</reference>
<dbReference type="NCBIfam" id="TIGR00435">
    <property type="entry name" value="cysS"/>
    <property type="match status" value="1"/>
</dbReference>
<comment type="caution">
    <text evidence="14">The sequence shown here is derived from an EMBL/GenBank/DDBJ whole genome shotgun (WGS) entry which is preliminary data.</text>
</comment>
<feature type="binding site" evidence="12">
    <location>
        <position position="254"/>
    </location>
    <ligand>
        <name>Zn(2+)</name>
        <dbReference type="ChEBI" id="CHEBI:29105"/>
    </ligand>
</feature>
<proteinExistence type="inferred from homology"/>
<evidence type="ECO:0000256" key="8">
    <source>
        <dbReference type="ARBA" id="ARBA00022833"/>
    </source>
</evidence>
<evidence type="ECO:0000256" key="4">
    <source>
        <dbReference type="ARBA" id="ARBA00022490"/>
    </source>
</evidence>
<evidence type="ECO:0000256" key="7">
    <source>
        <dbReference type="ARBA" id="ARBA00022741"/>
    </source>
</evidence>
<evidence type="ECO:0000256" key="5">
    <source>
        <dbReference type="ARBA" id="ARBA00022598"/>
    </source>
</evidence>
<keyword evidence="9 12" id="KW-0067">ATP-binding</keyword>
<dbReference type="GO" id="GO:0004817">
    <property type="term" value="F:cysteine-tRNA ligase activity"/>
    <property type="evidence" value="ECO:0007669"/>
    <property type="project" value="UniProtKB-UniRule"/>
</dbReference>
<dbReference type="InterPro" id="IPR014729">
    <property type="entry name" value="Rossmann-like_a/b/a_fold"/>
</dbReference>
<accession>A0A5C6RIV1</accession>
<dbReference type="Pfam" id="PF09190">
    <property type="entry name" value="DALR_2"/>
    <property type="match status" value="1"/>
</dbReference>
<evidence type="ECO:0000256" key="12">
    <source>
        <dbReference type="HAMAP-Rule" id="MF_00041"/>
    </source>
</evidence>
<dbReference type="InterPro" id="IPR032678">
    <property type="entry name" value="tRNA-synt_1_cat_dom"/>
</dbReference>
<evidence type="ECO:0000256" key="6">
    <source>
        <dbReference type="ARBA" id="ARBA00022723"/>
    </source>
</evidence>
<organism evidence="14 15">
    <name type="scientific">Phaeodactylibacter luteus</name>
    <dbReference type="NCBI Taxonomy" id="1564516"/>
    <lineage>
        <taxon>Bacteria</taxon>
        <taxon>Pseudomonadati</taxon>
        <taxon>Bacteroidota</taxon>
        <taxon>Saprospiria</taxon>
        <taxon>Saprospirales</taxon>
        <taxon>Haliscomenobacteraceae</taxon>
        <taxon>Phaeodactylibacter</taxon>
    </lineage>
</organism>
<keyword evidence="4 12" id="KW-0963">Cytoplasm</keyword>
<dbReference type="PANTHER" id="PTHR10890">
    <property type="entry name" value="CYSTEINYL-TRNA SYNTHETASE"/>
    <property type="match status" value="1"/>
</dbReference>
<dbReference type="GO" id="GO:0008270">
    <property type="term" value="F:zinc ion binding"/>
    <property type="evidence" value="ECO:0007669"/>
    <property type="project" value="UniProtKB-UniRule"/>
</dbReference>
<dbReference type="HAMAP" id="MF_00041">
    <property type="entry name" value="Cys_tRNA_synth"/>
    <property type="match status" value="1"/>
</dbReference>
<keyword evidence="15" id="KW-1185">Reference proteome</keyword>
<protein>
    <recommendedName>
        <fullName evidence="12">Cysteine--tRNA ligase</fullName>
        <ecNumber evidence="12">6.1.1.16</ecNumber>
    </recommendedName>
    <alternativeName>
        <fullName evidence="12">Cysteinyl-tRNA synthetase</fullName>
        <shortName evidence="12">CysRS</shortName>
    </alternativeName>
</protein>
<dbReference type="EC" id="6.1.1.16" evidence="12"/>
<keyword evidence="10 12" id="KW-0648">Protein biosynthesis</keyword>
<dbReference type="SMART" id="SM00840">
    <property type="entry name" value="DALR_2"/>
    <property type="match status" value="1"/>
</dbReference>
<dbReference type="EMBL" id="VOOR01000043">
    <property type="protein sequence ID" value="TXB61855.1"/>
    <property type="molecule type" value="Genomic_DNA"/>
</dbReference>
<dbReference type="AlphaFoldDB" id="A0A5C6RIV1"/>
<comment type="catalytic activity">
    <reaction evidence="12">
        <text>tRNA(Cys) + L-cysteine + ATP = L-cysteinyl-tRNA(Cys) + AMP + diphosphate</text>
        <dbReference type="Rhea" id="RHEA:17773"/>
        <dbReference type="Rhea" id="RHEA-COMP:9661"/>
        <dbReference type="Rhea" id="RHEA-COMP:9679"/>
        <dbReference type="ChEBI" id="CHEBI:30616"/>
        <dbReference type="ChEBI" id="CHEBI:33019"/>
        <dbReference type="ChEBI" id="CHEBI:35235"/>
        <dbReference type="ChEBI" id="CHEBI:78442"/>
        <dbReference type="ChEBI" id="CHEBI:78517"/>
        <dbReference type="ChEBI" id="CHEBI:456215"/>
        <dbReference type="EC" id="6.1.1.16"/>
    </reaction>
</comment>
<dbReference type="Gene3D" id="3.40.50.620">
    <property type="entry name" value="HUPs"/>
    <property type="match status" value="1"/>
</dbReference>
<comment type="subunit">
    <text evidence="3 12">Monomer.</text>
</comment>
<keyword evidence="8 12" id="KW-0862">Zinc</keyword>
<evidence type="ECO:0000256" key="1">
    <source>
        <dbReference type="ARBA" id="ARBA00004496"/>
    </source>
</evidence>
<dbReference type="SUPFAM" id="SSF47323">
    <property type="entry name" value="Anticodon-binding domain of a subclass of class I aminoacyl-tRNA synthetases"/>
    <property type="match status" value="1"/>
</dbReference>
<dbReference type="InterPro" id="IPR015803">
    <property type="entry name" value="Cys-tRNA-ligase"/>
</dbReference>
<keyword evidence="11 12" id="KW-0030">Aminoacyl-tRNA synthetase</keyword>
<evidence type="ECO:0000256" key="3">
    <source>
        <dbReference type="ARBA" id="ARBA00011245"/>
    </source>
</evidence>
<dbReference type="Proteomes" id="UP000321580">
    <property type="component" value="Unassembled WGS sequence"/>
</dbReference>
<name>A0A5C6RIV1_9BACT</name>
<gene>
    <name evidence="12" type="primary">cysS</name>
    <name evidence="14" type="ORF">FRY97_16905</name>
</gene>
<evidence type="ECO:0000256" key="10">
    <source>
        <dbReference type="ARBA" id="ARBA00022917"/>
    </source>
</evidence>
<dbReference type="GO" id="GO:0006423">
    <property type="term" value="P:cysteinyl-tRNA aminoacylation"/>
    <property type="evidence" value="ECO:0007669"/>
    <property type="project" value="UniProtKB-UniRule"/>
</dbReference>
<feature type="binding site" evidence="12">
    <location>
        <position position="258"/>
    </location>
    <ligand>
        <name>Zn(2+)</name>
        <dbReference type="ChEBI" id="CHEBI:29105"/>
    </ligand>
</feature>
<dbReference type="GO" id="GO:0005829">
    <property type="term" value="C:cytosol"/>
    <property type="evidence" value="ECO:0007669"/>
    <property type="project" value="TreeGrafter"/>
</dbReference>
<feature type="short sequence motif" description="'KMSKS' region" evidence="12">
    <location>
        <begin position="286"/>
        <end position="290"/>
    </location>
</feature>
<dbReference type="GO" id="GO:0005524">
    <property type="term" value="F:ATP binding"/>
    <property type="evidence" value="ECO:0007669"/>
    <property type="project" value="UniProtKB-UniRule"/>
</dbReference>
<dbReference type="Pfam" id="PF23493">
    <property type="entry name" value="CysS_C"/>
    <property type="match status" value="1"/>
</dbReference>
<feature type="binding site" evidence="12">
    <location>
        <position position="31"/>
    </location>
    <ligand>
        <name>Zn(2+)</name>
        <dbReference type="ChEBI" id="CHEBI:29105"/>
    </ligand>
</feature>
<dbReference type="CDD" id="cd00672">
    <property type="entry name" value="CysRS_core"/>
    <property type="match status" value="1"/>
</dbReference>
<dbReference type="Pfam" id="PF01406">
    <property type="entry name" value="tRNA-synt_1e"/>
    <property type="match status" value="1"/>
</dbReference>
<evidence type="ECO:0000256" key="9">
    <source>
        <dbReference type="ARBA" id="ARBA00022840"/>
    </source>
</evidence>
<dbReference type="InterPro" id="IPR009080">
    <property type="entry name" value="tRNAsynth_Ia_anticodon-bd"/>
</dbReference>
<comment type="similarity">
    <text evidence="2 12">Belongs to the class-I aminoacyl-tRNA synthetase family.</text>
</comment>
<dbReference type="Gene3D" id="1.20.120.1910">
    <property type="entry name" value="Cysteine-tRNA ligase, C-terminal anti-codon recognition domain"/>
    <property type="match status" value="1"/>
</dbReference>
<feature type="binding site" evidence="12">
    <location>
        <position position="289"/>
    </location>
    <ligand>
        <name>ATP</name>
        <dbReference type="ChEBI" id="CHEBI:30616"/>
    </ligand>
</feature>
<evidence type="ECO:0000313" key="15">
    <source>
        <dbReference type="Proteomes" id="UP000321580"/>
    </source>
</evidence>
<dbReference type="SUPFAM" id="SSF52374">
    <property type="entry name" value="Nucleotidylyl transferase"/>
    <property type="match status" value="1"/>
</dbReference>
<keyword evidence="6 12" id="KW-0479">Metal-binding</keyword>
<sequence>MENTLKIYNSLTREKESFTPLTEGYVGMYVCGPTVYSDVHLGNCRTFTSFDVIYRYLMYLGYKVRYVRNITDVGHLEGDADTNAEDKISKKARLEALEPMEIAQKYANGFHDMMRVFNTLPPSIEPRATGHIPEQIKMVQDILDNGFAYVANGSVYFDTLKFIEETKAYGQLSGRKVEDLLSESRDNLKNQGEKRHPADFAIWMKAAPEHLMRWSSPWSEGFPGWHLECSAMSTKYLGETFDIHGGGNDLKFPHHENEIAQNMGSCNCSGARYWMHTNMLLMNGRKMSKSDGNTITPTQLFTGDSPHVSKGYSPMVVKFFMLQSHYRSTLDLTDEALQAAEKGYKRLMEGNKLLQQMAHPGNGSPAALDEEVKALIAQVHAEMNDDFNTPKALAVLFEAVTKINSLNAGHLSLNDLAPATLAQLKETFSHFIYDVFALTDEEGAGEGAGPIDSLMDLIIDIRQEARANKDWGTSDKIRDALQAAGIVLKDSKEGTSWAKA</sequence>
<feature type="domain" description="Cysteinyl-tRNA synthetase class Ia DALR" evidence="13">
    <location>
        <begin position="378"/>
        <end position="447"/>
    </location>
</feature>
<feature type="binding site" evidence="12">
    <location>
        <position position="229"/>
    </location>
    <ligand>
        <name>Zn(2+)</name>
        <dbReference type="ChEBI" id="CHEBI:29105"/>
    </ligand>
</feature>
<dbReference type="OrthoDB" id="9815130at2"/>
<evidence type="ECO:0000256" key="2">
    <source>
        <dbReference type="ARBA" id="ARBA00005594"/>
    </source>
</evidence>
<evidence type="ECO:0000259" key="13">
    <source>
        <dbReference type="SMART" id="SM00840"/>
    </source>
</evidence>
<feature type="short sequence motif" description="'HIGH' region" evidence="12">
    <location>
        <begin position="33"/>
        <end position="43"/>
    </location>
</feature>
<dbReference type="InterPro" id="IPR015273">
    <property type="entry name" value="Cys-tRNA-synt_Ia_DALR"/>
</dbReference>